<evidence type="ECO:0000256" key="8">
    <source>
        <dbReference type="HAMAP-Rule" id="MF_01315"/>
    </source>
</evidence>
<keyword evidence="12" id="KW-1185">Reference proteome</keyword>
<keyword evidence="5 8" id="KW-0689">Ribosomal protein</keyword>
<dbReference type="RefSeq" id="WP_264322524.1">
    <property type="nucleotide sequence ID" value="NZ_JADEXN010000342.1"/>
</dbReference>
<evidence type="ECO:0000256" key="4">
    <source>
        <dbReference type="ARBA" id="ARBA00022884"/>
    </source>
</evidence>
<dbReference type="GO" id="GO:0000049">
    <property type="term" value="F:tRNA binding"/>
    <property type="evidence" value="ECO:0007669"/>
    <property type="project" value="UniProtKB-UniRule"/>
</dbReference>
<evidence type="ECO:0000256" key="3">
    <source>
        <dbReference type="ARBA" id="ARBA00022730"/>
    </source>
</evidence>
<dbReference type="FunFam" id="4.10.910.10:FF:000001">
    <property type="entry name" value="30S ribosomal protein S13"/>
    <property type="match status" value="1"/>
</dbReference>
<reference evidence="11" key="1">
    <citation type="submission" date="2020-10" db="EMBL/GenBank/DDBJ databases">
        <authorList>
            <person name="Castelo-Branco R."/>
            <person name="Eusebio N."/>
            <person name="Adriana R."/>
            <person name="Vieira A."/>
            <person name="Brugerolle De Fraissinette N."/>
            <person name="Rezende De Castro R."/>
            <person name="Schneider M.P."/>
            <person name="Vasconcelos V."/>
            <person name="Leao P.N."/>
        </authorList>
    </citation>
    <scope>NUCLEOTIDE SEQUENCE</scope>
    <source>
        <strain evidence="11">LEGE 11467</strain>
    </source>
</reference>
<dbReference type="Proteomes" id="UP000621799">
    <property type="component" value="Unassembled WGS sequence"/>
</dbReference>
<accession>A0A928VZZ0</accession>
<evidence type="ECO:0000256" key="10">
    <source>
        <dbReference type="SAM" id="MobiDB-lite"/>
    </source>
</evidence>
<dbReference type="PIRSF" id="PIRSF002134">
    <property type="entry name" value="Ribosomal_S13"/>
    <property type="match status" value="1"/>
</dbReference>
<dbReference type="GO" id="GO:0005829">
    <property type="term" value="C:cytosol"/>
    <property type="evidence" value="ECO:0007669"/>
    <property type="project" value="TreeGrafter"/>
</dbReference>
<proteinExistence type="inferred from homology"/>
<dbReference type="EMBL" id="JADEXN010000342">
    <property type="protein sequence ID" value="MBE9042363.1"/>
    <property type="molecule type" value="Genomic_DNA"/>
</dbReference>
<dbReference type="GO" id="GO:0019843">
    <property type="term" value="F:rRNA binding"/>
    <property type="evidence" value="ECO:0007669"/>
    <property type="project" value="UniProtKB-UniRule"/>
</dbReference>
<dbReference type="GO" id="GO:0015935">
    <property type="term" value="C:small ribosomal subunit"/>
    <property type="evidence" value="ECO:0007669"/>
    <property type="project" value="TreeGrafter"/>
</dbReference>
<organism evidence="11 12">
    <name type="scientific">Zarconia navalis LEGE 11467</name>
    <dbReference type="NCBI Taxonomy" id="1828826"/>
    <lineage>
        <taxon>Bacteria</taxon>
        <taxon>Bacillati</taxon>
        <taxon>Cyanobacteriota</taxon>
        <taxon>Cyanophyceae</taxon>
        <taxon>Oscillatoriophycideae</taxon>
        <taxon>Oscillatoriales</taxon>
        <taxon>Oscillatoriales incertae sedis</taxon>
        <taxon>Zarconia</taxon>
        <taxon>Zarconia navalis</taxon>
    </lineage>
</organism>
<dbReference type="Gene3D" id="1.10.8.50">
    <property type="match status" value="1"/>
</dbReference>
<evidence type="ECO:0000256" key="6">
    <source>
        <dbReference type="ARBA" id="ARBA00023274"/>
    </source>
</evidence>
<name>A0A928VZZ0_9CYAN</name>
<comment type="function">
    <text evidence="8">Located at the top of the head of the 30S subunit, it contacts several helices of the 16S rRNA. In the 70S ribosome it contacts the 23S rRNA (bridge B1a) and protein L5 of the 50S subunit (bridge B1b), connecting the 2 subunits; these bridges are implicated in subunit movement. Contacts the tRNAs in the A and P-sites.</text>
</comment>
<gene>
    <name evidence="8 11" type="primary">rpsM</name>
    <name evidence="8" type="synonym">rps13</name>
    <name evidence="11" type="ORF">IQ235_16440</name>
</gene>
<dbReference type="InterPro" id="IPR010979">
    <property type="entry name" value="Ribosomal_uS13-like_H2TH"/>
</dbReference>
<evidence type="ECO:0000256" key="1">
    <source>
        <dbReference type="ARBA" id="ARBA00008080"/>
    </source>
</evidence>
<dbReference type="Pfam" id="PF00416">
    <property type="entry name" value="Ribosomal_S13"/>
    <property type="match status" value="1"/>
</dbReference>
<keyword evidence="4 8" id="KW-0694">RNA-binding</keyword>
<dbReference type="InterPro" id="IPR027437">
    <property type="entry name" value="Rbsml_uS13_C"/>
</dbReference>
<dbReference type="InterPro" id="IPR001892">
    <property type="entry name" value="Ribosomal_uS13"/>
</dbReference>
<evidence type="ECO:0000256" key="9">
    <source>
        <dbReference type="RuleBase" id="RU003830"/>
    </source>
</evidence>
<keyword evidence="3 8" id="KW-0699">rRNA-binding</keyword>
<evidence type="ECO:0000256" key="5">
    <source>
        <dbReference type="ARBA" id="ARBA00022980"/>
    </source>
</evidence>
<comment type="caution">
    <text evidence="11">The sequence shown here is derived from an EMBL/GenBank/DDBJ whole genome shotgun (WGS) entry which is preliminary data.</text>
</comment>
<keyword evidence="6 8" id="KW-0687">Ribonucleoprotein</keyword>
<comment type="subunit">
    <text evidence="8">Part of the 30S ribosomal subunit. Forms a loose heterodimer with protein S19. Forms two bridges to the 50S subunit in the 70S ribosome.</text>
</comment>
<evidence type="ECO:0000256" key="7">
    <source>
        <dbReference type="ARBA" id="ARBA00035166"/>
    </source>
</evidence>
<feature type="compositionally biased region" description="Basic residues" evidence="10">
    <location>
        <begin position="101"/>
        <end position="127"/>
    </location>
</feature>
<dbReference type="Gene3D" id="4.10.910.10">
    <property type="entry name" value="30s ribosomal protein s13, domain 2"/>
    <property type="match status" value="1"/>
</dbReference>
<feature type="region of interest" description="Disordered" evidence="10">
    <location>
        <begin position="94"/>
        <end position="127"/>
    </location>
</feature>
<dbReference type="NCBIfam" id="TIGR03631">
    <property type="entry name" value="uS13_bact"/>
    <property type="match status" value="1"/>
</dbReference>
<comment type="similarity">
    <text evidence="1 8 9">Belongs to the universal ribosomal protein uS13 family.</text>
</comment>
<keyword evidence="2 8" id="KW-0820">tRNA-binding</keyword>
<dbReference type="InterPro" id="IPR018269">
    <property type="entry name" value="Ribosomal_uS13_CS"/>
</dbReference>
<dbReference type="FunFam" id="1.10.8.50:FF:000001">
    <property type="entry name" value="30S ribosomal protein S13"/>
    <property type="match status" value="1"/>
</dbReference>
<dbReference type="GO" id="GO:0003735">
    <property type="term" value="F:structural constituent of ribosome"/>
    <property type="evidence" value="ECO:0007669"/>
    <property type="project" value="InterPro"/>
</dbReference>
<dbReference type="InterPro" id="IPR019980">
    <property type="entry name" value="Ribosomal_uS13_bac-type"/>
</dbReference>
<evidence type="ECO:0000313" key="11">
    <source>
        <dbReference type="EMBL" id="MBE9042363.1"/>
    </source>
</evidence>
<dbReference type="PROSITE" id="PS00646">
    <property type="entry name" value="RIBOSOMAL_S13_1"/>
    <property type="match status" value="1"/>
</dbReference>
<protein>
    <recommendedName>
        <fullName evidence="7 8">Small ribosomal subunit protein uS13</fullName>
    </recommendedName>
</protein>
<dbReference type="PANTHER" id="PTHR10871:SF1">
    <property type="entry name" value="SMALL RIBOSOMAL SUBUNIT PROTEIN US13M"/>
    <property type="match status" value="1"/>
</dbReference>
<dbReference type="GO" id="GO:0006412">
    <property type="term" value="P:translation"/>
    <property type="evidence" value="ECO:0007669"/>
    <property type="project" value="UniProtKB-UniRule"/>
</dbReference>
<dbReference type="PROSITE" id="PS50159">
    <property type="entry name" value="RIBOSOMAL_S13_2"/>
    <property type="match status" value="1"/>
</dbReference>
<evidence type="ECO:0000313" key="12">
    <source>
        <dbReference type="Proteomes" id="UP000621799"/>
    </source>
</evidence>
<evidence type="ECO:0000256" key="2">
    <source>
        <dbReference type="ARBA" id="ARBA00022555"/>
    </source>
</evidence>
<dbReference type="AlphaFoldDB" id="A0A928VZZ0"/>
<sequence>MARIAGIDLPRDKRVEIGLTYIYGIGLPTSQKITESAGVNPDTRVKDLSDSEVAALREAIEANYQVEGDLRRWESMNIKRLVDIGCYRGRRHRQGLPVRGQRTRTNARTRRGVRRTVAGKKKAGAKK</sequence>
<dbReference type="HAMAP" id="MF_01315">
    <property type="entry name" value="Ribosomal_uS13"/>
    <property type="match status" value="1"/>
</dbReference>
<dbReference type="PANTHER" id="PTHR10871">
    <property type="entry name" value="30S RIBOSOMAL PROTEIN S13/40S RIBOSOMAL PROTEIN S18"/>
    <property type="match status" value="1"/>
</dbReference>
<dbReference type="SUPFAM" id="SSF46946">
    <property type="entry name" value="S13-like H2TH domain"/>
    <property type="match status" value="1"/>
</dbReference>